<evidence type="ECO:0000313" key="1">
    <source>
        <dbReference type="EMBL" id="SVA75012.1"/>
    </source>
</evidence>
<name>A0A381YEI0_9ZZZZ</name>
<gene>
    <name evidence="1" type="ORF">METZ01_LOCUS127866</name>
</gene>
<protein>
    <submittedName>
        <fullName evidence="1">Uncharacterized protein</fullName>
    </submittedName>
</protein>
<reference evidence="1" key="1">
    <citation type="submission" date="2018-05" db="EMBL/GenBank/DDBJ databases">
        <authorList>
            <person name="Lanie J.A."/>
            <person name="Ng W.-L."/>
            <person name="Kazmierczak K.M."/>
            <person name="Andrzejewski T.M."/>
            <person name="Davidsen T.M."/>
            <person name="Wayne K.J."/>
            <person name="Tettelin H."/>
            <person name="Glass J.I."/>
            <person name="Rusch D."/>
            <person name="Podicherti R."/>
            <person name="Tsui H.-C.T."/>
            <person name="Winkler M.E."/>
        </authorList>
    </citation>
    <scope>NUCLEOTIDE SEQUENCE</scope>
</reference>
<dbReference type="AlphaFoldDB" id="A0A381YEI0"/>
<accession>A0A381YEI0</accession>
<sequence length="56" mass="6451">MIQQKSLHIFLSKQTANVQIKSQQKTAIKEHEIIRFTLLIEFAPPNSTSNQIIKTD</sequence>
<dbReference type="EMBL" id="UINC01017962">
    <property type="protein sequence ID" value="SVA75012.1"/>
    <property type="molecule type" value="Genomic_DNA"/>
</dbReference>
<organism evidence="1">
    <name type="scientific">marine metagenome</name>
    <dbReference type="NCBI Taxonomy" id="408172"/>
    <lineage>
        <taxon>unclassified sequences</taxon>
        <taxon>metagenomes</taxon>
        <taxon>ecological metagenomes</taxon>
    </lineage>
</organism>
<proteinExistence type="predicted"/>